<dbReference type="AlphaFoldDB" id="A0A3M0GAB4"/>
<dbReference type="NCBIfam" id="TIGR01409">
    <property type="entry name" value="TAT_signal_seq"/>
    <property type="match status" value="1"/>
</dbReference>
<dbReference type="PANTHER" id="PTHR11461:SF211">
    <property type="entry name" value="GH10112P-RELATED"/>
    <property type="match status" value="1"/>
</dbReference>
<dbReference type="Pfam" id="PF00079">
    <property type="entry name" value="Serpin"/>
    <property type="match status" value="1"/>
</dbReference>
<dbReference type="GO" id="GO:0004867">
    <property type="term" value="F:serine-type endopeptidase inhibitor activity"/>
    <property type="evidence" value="ECO:0007669"/>
    <property type="project" value="InterPro"/>
</dbReference>
<evidence type="ECO:0000313" key="4">
    <source>
        <dbReference type="Proteomes" id="UP000275256"/>
    </source>
</evidence>
<dbReference type="SUPFAM" id="SSF56574">
    <property type="entry name" value="Serpins"/>
    <property type="match status" value="1"/>
</dbReference>
<evidence type="ECO:0000313" key="3">
    <source>
        <dbReference type="EMBL" id="RMB61910.1"/>
    </source>
</evidence>
<dbReference type="Gene3D" id="2.30.39.10">
    <property type="entry name" value="Alpha-1-antitrypsin, domain 1"/>
    <property type="match status" value="1"/>
</dbReference>
<feature type="domain" description="Serpin" evidence="2">
    <location>
        <begin position="58"/>
        <end position="415"/>
    </location>
</feature>
<accession>A0A3M0GAB4</accession>
<gene>
    <name evidence="3" type="ORF">EAX62_04770</name>
</gene>
<dbReference type="InterPro" id="IPR042178">
    <property type="entry name" value="Serpin_sf_1"/>
</dbReference>
<keyword evidence="4" id="KW-1185">Reference proteome</keyword>
<dbReference type="RefSeq" id="WP_121900458.1">
    <property type="nucleotide sequence ID" value="NZ_REFW01000001.1"/>
</dbReference>
<dbReference type="PROSITE" id="PS00284">
    <property type="entry name" value="SERPIN"/>
    <property type="match status" value="1"/>
</dbReference>
<dbReference type="InterPro" id="IPR000215">
    <property type="entry name" value="Serpin_fam"/>
</dbReference>
<protein>
    <submittedName>
        <fullName evidence="3">Twin-arginine translocation signal domain-containing protein</fullName>
    </submittedName>
</protein>
<dbReference type="OrthoDB" id="9764871at2"/>
<dbReference type="GO" id="GO:0005615">
    <property type="term" value="C:extracellular space"/>
    <property type="evidence" value="ECO:0007669"/>
    <property type="project" value="InterPro"/>
</dbReference>
<dbReference type="InterPro" id="IPR019546">
    <property type="entry name" value="TAT_signal_bac_arc"/>
</dbReference>
<evidence type="ECO:0000259" key="2">
    <source>
        <dbReference type="SMART" id="SM00093"/>
    </source>
</evidence>
<dbReference type="InterPro" id="IPR036186">
    <property type="entry name" value="Serpin_sf"/>
</dbReference>
<evidence type="ECO:0000256" key="1">
    <source>
        <dbReference type="RuleBase" id="RU000411"/>
    </source>
</evidence>
<dbReference type="InterPro" id="IPR042185">
    <property type="entry name" value="Serpin_sf_2"/>
</dbReference>
<dbReference type="PROSITE" id="PS51257">
    <property type="entry name" value="PROKAR_LIPOPROTEIN"/>
    <property type="match status" value="1"/>
</dbReference>
<dbReference type="InterPro" id="IPR023795">
    <property type="entry name" value="Serpin_CS"/>
</dbReference>
<dbReference type="SMART" id="SM00093">
    <property type="entry name" value="SERPIN"/>
    <property type="match status" value="1"/>
</dbReference>
<proteinExistence type="inferred from homology"/>
<reference evidence="3 4" key="1">
    <citation type="submission" date="2018-10" db="EMBL/GenBank/DDBJ databases">
        <title>Tessaracoccus antarcticuss sp. nov., isolated from sediment.</title>
        <authorList>
            <person name="Zhou L.Y."/>
            <person name="Du Z.J."/>
        </authorList>
    </citation>
    <scope>NUCLEOTIDE SEQUENCE [LARGE SCALE GENOMIC DNA]</scope>
    <source>
        <strain evidence="3 4">JDX10</strain>
    </source>
</reference>
<name>A0A3M0GAB4_9ACTN</name>
<organism evidence="3 4">
    <name type="scientific">Tessaracoccus antarcticus</name>
    <dbReference type="NCBI Taxonomy" id="2479848"/>
    <lineage>
        <taxon>Bacteria</taxon>
        <taxon>Bacillati</taxon>
        <taxon>Actinomycetota</taxon>
        <taxon>Actinomycetes</taxon>
        <taxon>Propionibacteriales</taxon>
        <taxon>Propionibacteriaceae</taxon>
        <taxon>Tessaracoccus</taxon>
    </lineage>
</organism>
<dbReference type="Gene3D" id="3.30.497.10">
    <property type="entry name" value="Antithrombin, subunit I, domain 2"/>
    <property type="match status" value="1"/>
</dbReference>
<comment type="caution">
    <text evidence="3">The sequence shown here is derived from an EMBL/GenBank/DDBJ whole genome shotgun (WGS) entry which is preliminary data.</text>
</comment>
<dbReference type="PROSITE" id="PS51318">
    <property type="entry name" value="TAT"/>
    <property type="match status" value="1"/>
</dbReference>
<dbReference type="InterPro" id="IPR006311">
    <property type="entry name" value="TAT_signal"/>
</dbReference>
<comment type="similarity">
    <text evidence="1">Belongs to the serpin family.</text>
</comment>
<sequence>MLTRRHALQGAGLAGLALALGGCSGSSPNAEDLHGATDLLTLPLDGTPHVADAATASSRIAWQLMVADEDVRTLNRAISPSSLAVTLAMLAEGASAGSLTSLDEAFGLSGDERSAAIGALRQSLEQYEDLPTSVDADDPPESPVVHQANRVVILDEAAIKQPFLDRLASYYGTSAVRLPAEEAKPDLDAWARKNTAGLIEESKIEITPDVRLITQDAVLFAARWRQEFAQDDRPLSFTTGEGATTQLDALFDSFQISYATDAGWEAIRLPYDDNLAMDVILPERGVHPAELEFTTVHASSAALSGAKQRPVDVTMPPSDTKATWNLLKPLADMGVDLSRMDGIFDGGETLQFAQQVVLTVTAKGTVGAALTEAAVGESAVQAPEAVKFVADRPFLMRVLDTRTGWPLFMSIVNDPGDETP</sequence>
<dbReference type="PANTHER" id="PTHR11461">
    <property type="entry name" value="SERINE PROTEASE INHIBITOR, SERPIN"/>
    <property type="match status" value="1"/>
</dbReference>
<dbReference type="InterPro" id="IPR023796">
    <property type="entry name" value="Serpin_dom"/>
</dbReference>
<dbReference type="EMBL" id="REFW01000001">
    <property type="protein sequence ID" value="RMB61910.1"/>
    <property type="molecule type" value="Genomic_DNA"/>
</dbReference>
<dbReference type="Proteomes" id="UP000275256">
    <property type="component" value="Unassembled WGS sequence"/>
</dbReference>